<accession>A0A848IQW9</accession>
<keyword evidence="7" id="KW-1185">Reference proteome</keyword>
<evidence type="ECO:0000313" key="6">
    <source>
        <dbReference type="EMBL" id="NMM01547.1"/>
    </source>
</evidence>
<dbReference type="InterPro" id="IPR050109">
    <property type="entry name" value="HTH-type_TetR-like_transc_reg"/>
</dbReference>
<dbReference type="AlphaFoldDB" id="A0A848IQW9"/>
<dbReference type="GO" id="GO:0000976">
    <property type="term" value="F:transcription cis-regulatory region binding"/>
    <property type="evidence" value="ECO:0007669"/>
    <property type="project" value="TreeGrafter"/>
</dbReference>
<dbReference type="PRINTS" id="PR00455">
    <property type="entry name" value="HTHTETR"/>
</dbReference>
<organism evidence="6 7">
    <name type="scientific">Paraburkholderia polaris</name>
    <dbReference type="NCBI Taxonomy" id="2728848"/>
    <lineage>
        <taxon>Bacteria</taxon>
        <taxon>Pseudomonadati</taxon>
        <taxon>Pseudomonadota</taxon>
        <taxon>Betaproteobacteria</taxon>
        <taxon>Burkholderiales</taxon>
        <taxon>Burkholderiaceae</taxon>
        <taxon>Paraburkholderia</taxon>
    </lineage>
</organism>
<dbReference type="EMBL" id="JABBGJ010000031">
    <property type="protein sequence ID" value="NMM01547.1"/>
    <property type="molecule type" value="Genomic_DNA"/>
</dbReference>
<feature type="domain" description="HTH tetR-type" evidence="5">
    <location>
        <begin position="64"/>
        <end position="124"/>
    </location>
</feature>
<dbReference type="InterPro" id="IPR036271">
    <property type="entry name" value="Tet_transcr_reg_TetR-rel_C_sf"/>
</dbReference>
<sequence>MVARALELSYSAWRLGEPRTASFPTHRSGPPLAAQPSQENFMNSITTPSTADGKPLGLRERNKLEKVVRIREAARSLFREKGYDETTIREVADTAGVSLGTLFSYAHDKRDLLFLVVSDSLERKNADVFEAIPAGKPLLDQLLFVFRGFYEFFGAEPQLSRLVLREMVFFSEGPHATRLQNDRAVMLEQFGRMVKDAQKRGELRTFSGSKGHRKIGDLIFAIYAAHVRDWLREPVEPLEDGLRDLRYSLNLLFEGIVAR</sequence>
<dbReference type="Proteomes" id="UP000544134">
    <property type="component" value="Unassembled WGS sequence"/>
</dbReference>
<keyword evidence="1" id="KW-0805">Transcription regulation</keyword>
<dbReference type="PANTHER" id="PTHR30055">
    <property type="entry name" value="HTH-TYPE TRANSCRIPTIONAL REGULATOR RUTR"/>
    <property type="match status" value="1"/>
</dbReference>
<evidence type="ECO:0000313" key="7">
    <source>
        <dbReference type="Proteomes" id="UP000544134"/>
    </source>
</evidence>
<comment type="caution">
    <text evidence="6">The sequence shown here is derived from an EMBL/GenBank/DDBJ whole genome shotgun (WGS) entry which is preliminary data.</text>
</comment>
<dbReference type="SUPFAM" id="SSF46689">
    <property type="entry name" value="Homeodomain-like"/>
    <property type="match status" value="1"/>
</dbReference>
<proteinExistence type="predicted"/>
<gene>
    <name evidence="6" type="ORF">HHL24_26865</name>
</gene>
<keyword evidence="3" id="KW-0804">Transcription</keyword>
<reference evidence="6 7" key="1">
    <citation type="submission" date="2020-04" db="EMBL/GenBank/DDBJ databases">
        <title>Paraburkholderia sp. RP-4-7 isolated from soil.</title>
        <authorList>
            <person name="Dahal R.H."/>
        </authorList>
    </citation>
    <scope>NUCLEOTIDE SEQUENCE [LARGE SCALE GENOMIC DNA]</scope>
    <source>
        <strain evidence="6 7">RP-4-7</strain>
    </source>
</reference>
<dbReference type="PROSITE" id="PS50977">
    <property type="entry name" value="HTH_TETR_2"/>
    <property type="match status" value="1"/>
</dbReference>
<feature type="DNA-binding region" description="H-T-H motif" evidence="4">
    <location>
        <begin position="87"/>
        <end position="106"/>
    </location>
</feature>
<evidence type="ECO:0000259" key="5">
    <source>
        <dbReference type="PROSITE" id="PS50977"/>
    </source>
</evidence>
<protein>
    <submittedName>
        <fullName evidence="6">TetR/AcrR family transcriptional regulator</fullName>
    </submittedName>
</protein>
<keyword evidence="2 4" id="KW-0238">DNA-binding</keyword>
<dbReference type="PANTHER" id="PTHR30055:SF234">
    <property type="entry name" value="HTH-TYPE TRANSCRIPTIONAL REGULATOR BETI"/>
    <property type="match status" value="1"/>
</dbReference>
<evidence type="ECO:0000256" key="3">
    <source>
        <dbReference type="ARBA" id="ARBA00023163"/>
    </source>
</evidence>
<dbReference type="SUPFAM" id="SSF48498">
    <property type="entry name" value="Tetracyclin repressor-like, C-terminal domain"/>
    <property type="match status" value="1"/>
</dbReference>
<dbReference type="GO" id="GO:0003700">
    <property type="term" value="F:DNA-binding transcription factor activity"/>
    <property type="evidence" value="ECO:0007669"/>
    <property type="project" value="TreeGrafter"/>
</dbReference>
<dbReference type="InterPro" id="IPR001647">
    <property type="entry name" value="HTH_TetR"/>
</dbReference>
<evidence type="ECO:0000256" key="2">
    <source>
        <dbReference type="ARBA" id="ARBA00023125"/>
    </source>
</evidence>
<name>A0A848IQW9_9BURK</name>
<dbReference type="Gene3D" id="1.10.357.10">
    <property type="entry name" value="Tetracycline Repressor, domain 2"/>
    <property type="match status" value="1"/>
</dbReference>
<evidence type="ECO:0000256" key="4">
    <source>
        <dbReference type="PROSITE-ProRule" id="PRU00335"/>
    </source>
</evidence>
<dbReference type="Pfam" id="PF00440">
    <property type="entry name" value="TetR_N"/>
    <property type="match status" value="1"/>
</dbReference>
<evidence type="ECO:0000256" key="1">
    <source>
        <dbReference type="ARBA" id="ARBA00023015"/>
    </source>
</evidence>
<dbReference type="InterPro" id="IPR009057">
    <property type="entry name" value="Homeodomain-like_sf"/>
</dbReference>